<accession>A0A1T4UVG9</accession>
<dbReference type="AlphaFoldDB" id="A0A1T4UVG9"/>
<protein>
    <submittedName>
        <fullName evidence="1">Phage tail tube protein FII</fullName>
    </submittedName>
</protein>
<organism evidence="1 2">
    <name type="scientific">Enterovibrio nigricans DSM 22720</name>
    <dbReference type="NCBI Taxonomy" id="1121868"/>
    <lineage>
        <taxon>Bacteria</taxon>
        <taxon>Pseudomonadati</taxon>
        <taxon>Pseudomonadota</taxon>
        <taxon>Gammaproteobacteria</taxon>
        <taxon>Vibrionales</taxon>
        <taxon>Vibrionaceae</taxon>
        <taxon>Enterovibrio</taxon>
    </lineage>
</organism>
<dbReference type="Pfam" id="PF04985">
    <property type="entry name" value="Phage_tube"/>
    <property type="match status" value="1"/>
</dbReference>
<dbReference type="RefSeq" id="WP_078752921.1">
    <property type="nucleotide sequence ID" value="NZ_FUXU01000032.1"/>
</dbReference>
<dbReference type="OrthoDB" id="5878732at2"/>
<reference evidence="2" key="1">
    <citation type="submission" date="2017-02" db="EMBL/GenBank/DDBJ databases">
        <authorList>
            <person name="Varghese N."/>
            <person name="Submissions S."/>
        </authorList>
    </citation>
    <scope>NUCLEOTIDE SEQUENCE [LARGE SCALE GENOMIC DNA]</scope>
    <source>
        <strain evidence="2">DSM 22720</strain>
    </source>
</reference>
<dbReference type="EMBL" id="FUXU01000032">
    <property type="protein sequence ID" value="SKA56636.1"/>
    <property type="molecule type" value="Genomic_DNA"/>
</dbReference>
<name>A0A1T4UVG9_9GAMM</name>
<sequence length="170" mass="18376">MAETSVIMRNPMVFINETHYVGRVKSVACEMTKKMMSVGGMGGVGNMEIPTGKYEPATASVEFSSIANGDVVQLNKNDGFVKLRMTAQIRMLDASSGTRIIDQAVTRIHGYVKNPPVPGYSDDGSPYTAQIAVSFIEILNTSGRIFMVDFVNGVMYPDGSPGEYGITVSF</sequence>
<evidence type="ECO:0000313" key="2">
    <source>
        <dbReference type="Proteomes" id="UP000190162"/>
    </source>
</evidence>
<evidence type="ECO:0000313" key="1">
    <source>
        <dbReference type="EMBL" id="SKA56636.1"/>
    </source>
</evidence>
<keyword evidence="2" id="KW-1185">Reference proteome</keyword>
<proteinExistence type="predicted"/>
<dbReference type="Proteomes" id="UP000190162">
    <property type="component" value="Unassembled WGS sequence"/>
</dbReference>
<dbReference type="InterPro" id="IPR006498">
    <property type="entry name" value="Tail_tube"/>
</dbReference>
<gene>
    <name evidence="1" type="ORF">SAMN02745132_02607</name>
</gene>